<evidence type="ECO:0000313" key="6">
    <source>
        <dbReference type="Proteomes" id="UP001283361"/>
    </source>
</evidence>
<feature type="DNA-binding region" description="HMG box" evidence="2">
    <location>
        <begin position="243"/>
        <end position="311"/>
    </location>
</feature>
<sequence>MDFSSDLFQDLMMGTSVSHTSAAELAQQVSFGSVEFDDLFPSNGKTLDASPQDLEVSLDSPVSLELHHDDMDMGMFRHTTGSSVSSLVDDNLNASSSTAMSPSFAEDDQSDVSSARADLSPSVSPAVDIMDDDEQIEHDRLLLAERMRPYEKFPTNNDWTLRQKLERLLGLSPCKKYTLEFLLQLDQIEDADRKVDILIELVSKIKLNFWWNYVRPEELNKAYTSASFCKKEKKKDSEGHVNPKRPMNAFMIWSKQCRSLISQICPQLHNATISKKLGVWWRKFSNEEKDVFEREKVVLTAFHAFEFPEYKYRPRKKATKKTEDKQETTPKEKPNRKRKSPSSKQNQPQQQQQEQDHHQQQLRQSPLKGINISEPRANLDPALQRKLQSKMNVKIDPGMRRDMSLSQGNRCTAINLADLTSLHSSDRSSSPGPSAKRLCLRPIEVQQAVAPTTIDLADTANRSTVFDTPGNSPHTPVTPVTPNESALGVVPSTSQGQPCFDFSLPSAHVPVLMEQIASTSNNNIIVSTSGNQFVFPVGPAYKAPQIPTGNIIAINNRMINESNNNNNIIINNNNALLNNNNITVKSEPLLFQGSNVIVKSEPLLLQNSAVTLRPEPLLLHTDNLALKQDALMMQGNATVKHEPVSPHWSLTVKTEADQFTPAIIKSEPEMTSGFSMPSTTGLDLDSIHQLPMLSADVVDEVLEAGITSYSNDNLLTDIMTFIGGSGQYDTLEGPATV</sequence>
<evidence type="ECO:0000313" key="5">
    <source>
        <dbReference type="EMBL" id="KAK3753184.1"/>
    </source>
</evidence>
<dbReference type="InterPro" id="IPR050140">
    <property type="entry name" value="SRY-related_HMG-box_TF-like"/>
</dbReference>
<keyword evidence="1 2" id="KW-0238">DNA-binding</keyword>
<accession>A0AAE0YPG3</accession>
<evidence type="ECO:0000256" key="2">
    <source>
        <dbReference type="PROSITE-ProRule" id="PRU00267"/>
    </source>
</evidence>
<dbReference type="PANTHER" id="PTHR10270">
    <property type="entry name" value="SOX TRANSCRIPTION FACTOR"/>
    <property type="match status" value="1"/>
</dbReference>
<dbReference type="GO" id="GO:0005634">
    <property type="term" value="C:nucleus"/>
    <property type="evidence" value="ECO:0007669"/>
    <property type="project" value="UniProtKB-UniRule"/>
</dbReference>
<feature type="compositionally biased region" description="Low complexity" evidence="3">
    <location>
        <begin position="342"/>
        <end position="353"/>
    </location>
</feature>
<dbReference type="InterPro" id="IPR036910">
    <property type="entry name" value="HMG_box_dom_sf"/>
</dbReference>
<dbReference type="Gene3D" id="1.10.30.10">
    <property type="entry name" value="High mobility group box domain"/>
    <property type="match status" value="1"/>
</dbReference>
<keyword evidence="2" id="KW-0539">Nucleus</keyword>
<dbReference type="PANTHER" id="PTHR10270:SF323">
    <property type="entry name" value="TRANSCRIPTION FACTOR SOX-14-RELATED"/>
    <property type="match status" value="1"/>
</dbReference>
<feature type="compositionally biased region" description="Basic and acidic residues" evidence="3">
    <location>
        <begin position="320"/>
        <end position="333"/>
    </location>
</feature>
<dbReference type="SUPFAM" id="SSF47095">
    <property type="entry name" value="HMG-box"/>
    <property type="match status" value="1"/>
</dbReference>
<dbReference type="GO" id="GO:0000978">
    <property type="term" value="F:RNA polymerase II cis-regulatory region sequence-specific DNA binding"/>
    <property type="evidence" value="ECO:0007669"/>
    <property type="project" value="TreeGrafter"/>
</dbReference>
<dbReference type="GO" id="GO:0000122">
    <property type="term" value="P:negative regulation of transcription by RNA polymerase II"/>
    <property type="evidence" value="ECO:0007669"/>
    <property type="project" value="TreeGrafter"/>
</dbReference>
<dbReference type="InterPro" id="IPR009071">
    <property type="entry name" value="HMG_box_dom"/>
</dbReference>
<feature type="region of interest" description="Disordered" evidence="3">
    <location>
        <begin position="95"/>
        <end position="119"/>
    </location>
</feature>
<evidence type="ECO:0000256" key="1">
    <source>
        <dbReference type="ARBA" id="ARBA00023125"/>
    </source>
</evidence>
<dbReference type="GO" id="GO:0030182">
    <property type="term" value="P:neuron differentiation"/>
    <property type="evidence" value="ECO:0007669"/>
    <property type="project" value="TreeGrafter"/>
</dbReference>
<dbReference type="GO" id="GO:0007420">
    <property type="term" value="P:brain development"/>
    <property type="evidence" value="ECO:0007669"/>
    <property type="project" value="TreeGrafter"/>
</dbReference>
<dbReference type="Proteomes" id="UP001283361">
    <property type="component" value="Unassembled WGS sequence"/>
</dbReference>
<dbReference type="Pfam" id="PF00505">
    <property type="entry name" value="HMG_box"/>
    <property type="match status" value="1"/>
</dbReference>
<evidence type="ECO:0000256" key="3">
    <source>
        <dbReference type="SAM" id="MobiDB-lite"/>
    </source>
</evidence>
<dbReference type="GO" id="GO:0001228">
    <property type="term" value="F:DNA-binding transcription activator activity, RNA polymerase II-specific"/>
    <property type="evidence" value="ECO:0007669"/>
    <property type="project" value="TreeGrafter"/>
</dbReference>
<comment type="caution">
    <text evidence="5">The sequence shown here is derived from an EMBL/GenBank/DDBJ whole genome shotgun (WGS) entry which is preliminary data.</text>
</comment>
<dbReference type="PROSITE" id="PS50118">
    <property type="entry name" value="HMG_BOX_2"/>
    <property type="match status" value="1"/>
</dbReference>
<keyword evidence="6" id="KW-1185">Reference proteome</keyword>
<dbReference type="EMBL" id="JAWDGP010005718">
    <property type="protein sequence ID" value="KAK3753184.1"/>
    <property type="molecule type" value="Genomic_DNA"/>
</dbReference>
<protein>
    <recommendedName>
        <fullName evidence="4">HMG box domain-containing protein</fullName>
    </recommendedName>
</protein>
<feature type="domain" description="HMG box" evidence="4">
    <location>
        <begin position="243"/>
        <end position="311"/>
    </location>
</feature>
<feature type="region of interest" description="Disordered" evidence="3">
    <location>
        <begin position="315"/>
        <end position="363"/>
    </location>
</feature>
<evidence type="ECO:0000259" key="4">
    <source>
        <dbReference type="PROSITE" id="PS50118"/>
    </source>
</evidence>
<dbReference type="AlphaFoldDB" id="A0AAE0YPG3"/>
<dbReference type="SMART" id="SM00398">
    <property type="entry name" value="HMG"/>
    <property type="match status" value="1"/>
</dbReference>
<name>A0AAE0YPG3_9GAST</name>
<reference evidence="5" key="1">
    <citation type="journal article" date="2023" name="G3 (Bethesda)">
        <title>A reference genome for the long-term kleptoplast-retaining sea slug Elysia crispata morphotype clarki.</title>
        <authorList>
            <person name="Eastman K.E."/>
            <person name="Pendleton A.L."/>
            <person name="Shaikh M.A."/>
            <person name="Suttiyut T."/>
            <person name="Ogas R."/>
            <person name="Tomko P."/>
            <person name="Gavelis G."/>
            <person name="Widhalm J.R."/>
            <person name="Wisecaver J.H."/>
        </authorList>
    </citation>
    <scope>NUCLEOTIDE SEQUENCE</scope>
    <source>
        <strain evidence="5">ECLA1</strain>
    </source>
</reference>
<proteinExistence type="predicted"/>
<organism evidence="5 6">
    <name type="scientific">Elysia crispata</name>
    <name type="common">lettuce slug</name>
    <dbReference type="NCBI Taxonomy" id="231223"/>
    <lineage>
        <taxon>Eukaryota</taxon>
        <taxon>Metazoa</taxon>
        <taxon>Spiralia</taxon>
        <taxon>Lophotrochozoa</taxon>
        <taxon>Mollusca</taxon>
        <taxon>Gastropoda</taxon>
        <taxon>Heterobranchia</taxon>
        <taxon>Euthyneura</taxon>
        <taxon>Panpulmonata</taxon>
        <taxon>Sacoglossa</taxon>
        <taxon>Placobranchoidea</taxon>
        <taxon>Plakobranchidae</taxon>
        <taxon>Elysia</taxon>
    </lineage>
</organism>
<gene>
    <name evidence="5" type="ORF">RRG08_024458</name>
</gene>